<dbReference type="Proteomes" id="UP000265618">
    <property type="component" value="Unassembled WGS sequence"/>
</dbReference>
<dbReference type="EMBL" id="BDIP01000091">
    <property type="protein sequence ID" value="GIQ80025.1"/>
    <property type="molecule type" value="Genomic_DNA"/>
</dbReference>
<proteinExistence type="predicted"/>
<sequence length="592" mass="65812">MPVCLSYPTESGLYTDREDPAVLAHNMTAVMAMYPDDATALSLMRKHPWAKCSHIPYIIYIHDFMADPRATLKGGEHMLRRWEGDSFALTTMGICRDDAAKMWDSGNAPIIPVDYYIHGITKVSAVRAFAAQGYTPSPGGERCEVPREDMPRAVAALLRCCGHPRTMVSVMEAYSRHVQDGDEGPFDWSVHPLRPDSVEWDQDLLTHMSLSGYQISSYMQPPPGALLSPDSAKGGCYMDRLTSLPQQYPRLLALALPVRTTQRKQRDTAVTRNTYSYPPSTVRVWAPFVDTFHRLVALAADPSLEVPDSLFVECVANTLATRLSIAIAKYQRIKGERPARLGDTSHVTVSLAYLFGSQWCNSLACQGDISTRHFEPCLLSIPESLPSYPGMCLPSMVAPSLVGLGGYTPAVMLGSTRQSLPHPDSESECLTEESDDLMGEPLPFGVSYNPIGGVHCPLMLRSLNRVVAIHCGASTSIHGHVGAYLHCALALPTPDIILSVLPAYLEYERPTAHAREEHVHGDSDTQWVWTKPESRRPLVEQYLEREREKGDWMRRRIDAKPNLLTIPHIIYGYEFFGIAIRDMLESVLESSE</sequence>
<gene>
    <name evidence="1" type="ORF">KIPB_000749</name>
    <name evidence="2" type="ORF">KIPB_001320</name>
</gene>
<comment type="caution">
    <text evidence="2">The sequence shown here is derived from an EMBL/GenBank/DDBJ whole genome shotgun (WGS) entry which is preliminary data.</text>
</comment>
<dbReference type="AlphaFoldDB" id="A0A9K3CQ39"/>
<reference evidence="2" key="1">
    <citation type="submission" date="2016-10" db="EMBL/GenBank/DDBJ databases">
        <authorList>
            <person name="Tanifuji G."/>
            <person name="Kume K."/>
            <person name="Nakayama T."/>
            <person name="Takabayashi S."/>
            <person name="Hashimoto T."/>
        </authorList>
    </citation>
    <scope>NUCLEOTIDE SEQUENCE</scope>
    <source>
        <strain evidence="2">NY0173</strain>
    </source>
</reference>
<evidence type="ECO:0000313" key="3">
    <source>
        <dbReference type="Proteomes" id="UP000265618"/>
    </source>
</evidence>
<dbReference type="EMBL" id="BDIP01000183">
    <property type="protein sequence ID" value="GIQ80511.1"/>
    <property type="molecule type" value="Genomic_DNA"/>
</dbReference>
<accession>A0A9K3CQ39</accession>
<evidence type="ECO:0000313" key="1">
    <source>
        <dbReference type="EMBL" id="GIQ80025.1"/>
    </source>
</evidence>
<reference evidence="2 3" key="2">
    <citation type="journal article" date="2018" name="PLoS ONE">
        <title>The draft genome of Kipferlia bialata reveals reductive genome evolution in fornicate parasites.</title>
        <authorList>
            <person name="Tanifuji G."/>
            <person name="Takabayashi S."/>
            <person name="Kume K."/>
            <person name="Takagi M."/>
            <person name="Nakayama T."/>
            <person name="Kamikawa R."/>
            <person name="Inagaki Y."/>
            <person name="Hashimoto T."/>
        </authorList>
    </citation>
    <scope>NUCLEOTIDE SEQUENCE [LARGE SCALE GENOMIC DNA]</scope>
    <source>
        <strain evidence="2">NY0173</strain>
    </source>
</reference>
<evidence type="ECO:0000313" key="2">
    <source>
        <dbReference type="EMBL" id="GIQ80511.1"/>
    </source>
</evidence>
<name>A0A9K3CQ39_9EUKA</name>
<protein>
    <submittedName>
        <fullName evidence="2">Uncharacterized protein</fullName>
    </submittedName>
</protein>
<organism evidence="2 3">
    <name type="scientific">Kipferlia bialata</name>
    <dbReference type="NCBI Taxonomy" id="797122"/>
    <lineage>
        <taxon>Eukaryota</taxon>
        <taxon>Metamonada</taxon>
        <taxon>Carpediemonas-like organisms</taxon>
        <taxon>Kipferlia</taxon>
    </lineage>
</organism>
<keyword evidence="3" id="KW-1185">Reference proteome</keyword>